<dbReference type="Gene3D" id="1.10.390.10">
    <property type="entry name" value="Neutral Protease Domain 2"/>
    <property type="match status" value="1"/>
</dbReference>
<dbReference type="EMBL" id="JARGDH010000004">
    <property type="protein sequence ID" value="KAL0271360.1"/>
    <property type="molecule type" value="Genomic_DNA"/>
</dbReference>
<evidence type="ECO:0000256" key="2">
    <source>
        <dbReference type="SAM" id="SignalP"/>
    </source>
</evidence>
<comment type="caution">
    <text evidence="4">The sequence shown here is derived from an EMBL/GenBank/DDBJ whole genome shotgun (WGS) entry which is preliminary data.</text>
</comment>
<dbReference type="GO" id="GO:0042277">
    <property type="term" value="F:peptide binding"/>
    <property type="evidence" value="ECO:0007669"/>
    <property type="project" value="TreeGrafter"/>
</dbReference>
<comment type="similarity">
    <text evidence="1">Belongs to the peptidase M1 family.</text>
</comment>
<evidence type="ECO:0000256" key="1">
    <source>
        <dbReference type="ARBA" id="ARBA00010136"/>
    </source>
</evidence>
<dbReference type="InterPro" id="IPR050344">
    <property type="entry name" value="Peptidase_M1_aminopeptidases"/>
</dbReference>
<feature type="chain" id="PRO_5043923808" description="ERAP1-like C-terminal domain-containing protein" evidence="2">
    <location>
        <begin position="25"/>
        <end position="775"/>
    </location>
</feature>
<dbReference type="InterPro" id="IPR024571">
    <property type="entry name" value="ERAP1-like_C_dom"/>
</dbReference>
<name>A0AAW2HPJ6_9NEOP</name>
<dbReference type="Pfam" id="PF11838">
    <property type="entry name" value="ERAP1_C"/>
    <property type="match status" value="1"/>
</dbReference>
<dbReference type="GO" id="GO:0005737">
    <property type="term" value="C:cytoplasm"/>
    <property type="evidence" value="ECO:0007669"/>
    <property type="project" value="TreeGrafter"/>
</dbReference>
<sequence length="775" mass="87922">MKCLTVLFFLSVIICLSHKNYVTASETPITGPTFALELVVSDDKDMFEGTLTVKSDAEIKHNDVFTFKFASQIKPDLKCKYVDSQDKENEECTLSKDPNSQNKYKLEIGGNTRCLKIIYNGEYDKESIQKISVSGKAIYHVVEFDGKLQNLLPYIESGPNNVTSDKIKVTGKKEGKLKFLTPELGKDSDVHMLDKISSTRRQAAVAELLYRYSQIWTTNNNKWLHLGLASFFARFHLDKKTDEKLAVDQFVVDQLEARALEFDGYTFSKALERYNGKNESYEQYDPILVSKGGSIMMTLEQICGDEFENIFKDYVKAPDNQKDIDKFAVLFKECFGTGTDNENINAAKSYFKNWNENPGYPVIHVIPKNTTTTLQQEHFRWNGKKKVVRNGNFILKHKGVGKVILKKEKKEIEGKNVIIDNSKGYFRVNYAQEKWKELATKLKNGTSELSALNRARLINDVFSLARSTAKFEVATPDYSTALSLSEYLKKEDEYLPLKAAFNEFEFLDVALYGSDLHKEFRSYFNKIIQPLYEKTPLNKDELPTGLKDKLKLKTIASWACRLNAGNCVKHAEEQYGKLPKPSDNNKKILLDERQEVILCSKLRQSSEEWETIFARLKEANDAHTQLTYITALGCSNKKENIEKLMNHGMSGNFFSDIVFAVQAGGPENVGFVLDYMKQNIDTIIKKIGKDETENVVKSFYGKVNEKSIEALKAIGQKLSGDVKENTGKVAEGITEWKKQKLTIIGNFLNGSVHTAPAALVLLLSTLLPIAKYIFH</sequence>
<feature type="domain" description="ERAP1-like C-terminal" evidence="3">
    <location>
        <begin position="420"/>
        <end position="713"/>
    </location>
</feature>
<accession>A0AAW2HPJ6</accession>
<dbReference type="GO" id="GO:0008270">
    <property type="term" value="F:zinc ion binding"/>
    <property type="evidence" value="ECO:0007669"/>
    <property type="project" value="TreeGrafter"/>
</dbReference>
<protein>
    <recommendedName>
        <fullName evidence="3">ERAP1-like C-terminal domain-containing protein</fullName>
    </recommendedName>
</protein>
<dbReference type="GO" id="GO:0043171">
    <property type="term" value="P:peptide catabolic process"/>
    <property type="evidence" value="ECO:0007669"/>
    <property type="project" value="TreeGrafter"/>
</dbReference>
<dbReference type="PANTHER" id="PTHR11533">
    <property type="entry name" value="PROTEASE M1 ZINC METALLOPROTEASE"/>
    <property type="match status" value="1"/>
</dbReference>
<dbReference type="PANTHER" id="PTHR11533:SF299">
    <property type="entry name" value="AMINOPEPTIDASE"/>
    <property type="match status" value="1"/>
</dbReference>
<reference evidence="4" key="1">
    <citation type="journal article" date="2024" name="Gigascience">
        <title>Chromosome-level genome of the poultry shaft louse Menopon gallinae provides insight into the host-switching and adaptive evolution of parasitic lice.</title>
        <authorList>
            <person name="Xu Y."/>
            <person name="Ma L."/>
            <person name="Liu S."/>
            <person name="Liang Y."/>
            <person name="Liu Q."/>
            <person name="He Z."/>
            <person name="Tian L."/>
            <person name="Duan Y."/>
            <person name="Cai W."/>
            <person name="Li H."/>
            <person name="Song F."/>
        </authorList>
    </citation>
    <scope>NUCLEOTIDE SEQUENCE</scope>
    <source>
        <strain evidence="4">Cailab_2023a</strain>
    </source>
</reference>
<organism evidence="4">
    <name type="scientific">Menopon gallinae</name>
    <name type="common">poultry shaft louse</name>
    <dbReference type="NCBI Taxonomy" id="328185"/>
    <lineage>
        <taxon>Eukaryota</taxon>
        <taxon>Metazoa</taxon>
        <taxon>Ecdysozoa</taxon>
        <taxon>Arthropoda</taxon>
        <taxon>Hexapoda</taxon>
        <taxon>Insecta</taxon>
        <taxon>Pterygota</taxon>
        <taxon>Neoptera</taxon>
        <taxon>Paraneoptera</taxon>
        <taxon>Psocodea</taxon>
        <taxon>Troctomorpha</taxon>
        <taxon>Phthiraptera</taxon>
        <taxon>Amblycera</taxon>
        <taxon>Menoponidae</taxon>
        <taxon>Menopon</taxon>
    </lineage>
</organism>
<dbReference type="InterPro" id="IPR027268">
    <property type="entry name" value="Peptidase_M4/M1_CTD_sf"/>
</dbReference>
<dbReference type="AlphaFoldDB" id="A0AAW2HPJ6"/>
<dbReference type="GO" id="GO:0016020">
    <property type="term" value="C:membrane"/>
    <property type="evidence" value="ECO:0007669"/>
    <property type="project" value="TreeGrafter"/>
</dbReference>
<proteinExistence type="inferred from homology"/>
<keyword evidence="2" id="KW-0732">Signal</keyword>
<dbReference type="SUPFAM" id="SSF55486">
    <property type="entry name" value="Metalloproteases ('zincins'), catalytic domain"/>
    <property type="match status" value="1"/>
</dbReference>
<feature type="signal peptide" evidence="2">
    <location>
        <begin position="1"/>
        <end position="24"/>
    </location>
</feature>
<evidence type="ECO:0000259" key="3">
    <source>
        <dbReference type="Pfam" id="PF11838"/>
    </source>
</evidence>
<dbReference type="Gene3D" id="1.25.50.20">
    <property type="match status" value="1"/>
</dbReference>
<dbReference type="GO" id="GO:0005615">
    <property type="term" value="C:extracellular space"/>
    <property type="evidence" value="ECO:0007669"/>
    <property type="project" value="TreeGrafter"/>
</dbReference>
<gene>
    <name evidence="4" type="ORF">PYX00_008472</name>
</gene>
<dbReference type="GO" id="GO:0070006">
    <property type="term" value="F:metalloaminopeptidase activity"/>
    <property type="evidence" value="ECO:0007669"/>
    <property type="project" value="TreeGrafter"/>
</dbReference>
<evidence type="ECO:0000313" key="4">
    <source>
        <dbReference type="EMBL" id="KAL0271360.1"/>
    </source>
</evidence>
<dbReference type="GO" id="GO:0006508">
    <property type="term" value="P:proteolysis"/>
    <property type="evidence" value="ECO:0007669"/>
    <property type="project" value="TreeGrafter"/>
</dbReference>